<reference evidence="17 18" key="1">
    <citation type="journal article" date="2018" name="Nat. Genet.">
        <title>The Rosa genome provides new insights in the design of modern roses.</title>
        <authorList>
            <person name="Bendahmane M."/>
        </authorList>
    </citation>
    <scope>NUCLEOTIDE SEQUENCE [LARGE SCALE GENOMIC DNA]</scope>
    <source>
        <strain evidence="18">cv. Old Blush</strain>
    </source>
</reference>
<evidence type="ECO:0000256" key="3">
    <source>
        <dbReference type="ARBA" id="ARBA00010609"/>
    </source>
</evidence>
<feature type="signal peptide" evidence="13">
    <location>
        <begin position="1"/>
        <end position="21"/>
    </location>
</feature>
<dbReference type="PANTHER" id="PTHR11709:SF410">
    <property type="entry name" value="LACCASE"/>
    <property type="match status" value="1"/>
</dbReference>
<evidence type="ECO:0000256" key="12">
    <source>
        <dbReference type="ARBA" id="ARBA00023185"/>
    </source>
</evidence>
<dbReference type="InterPro" id="IPR034288">
    <property type="entry name" value="CuRO_1_LCC"/>
</dbReference>
<evidence type="ECO:0000313" key="17">
    <source>
        <dbReference type="EMBL" id="PRQ25870.1"/>
    </source>
</evidence>
<evidence type="ECO:0000256" key="11">
    <source>
        <dbReference type="ARBA" id="ARBA00023180"/>
    </source>
</evidence>
<dbReference type="EMBL" id="PDCK01000044">
    <property type="protein sequence ID" value="PRQ25870.1"/>
    <property type="molecule type" value="Genomic_DNA"/>
</dbReference>
<gene>
    <name evidence="17" type="ORF">RchiOBHm_Chr6g0288321</name>
</gene>
<dbReference type="CDD" id="cd13849">
    <property type="entry name" value="CuRO_1_LCC_plant"/>
    <property type="match status" value="1"/>
</dbReference>
<accession>A0A2P6PVC1</accession>
<dbReference type="Pfam" id="PF07731">
    <property type="entry name" value="Cu-oxidase_2"/>
    <property type="match status" value="1"/>
</dbReference>
<feature type="chain" id="PRO_5015020460" description="Laccase" evidence="13">
    <location>
        <begin position="22"/>
        <end position="583"/>
    </location>
</feature>
<dbReference type="InterPro" id="IPR045087">
    <property type="entry name" value="Cu-oxidase_fam"/>
</dbReference>
<dbReference type="GO" id="GO:0046274">
    <property type="term" value="P:lignin catabolic process"/>
    <property type="evidence" value="ECO:0007669"/>
    <property type="project" value="UniProtKB-KW"/>
</dbReference>
<dbReference type="NCBIfam" id="TIGR03389">
    <property type="entry name" value="laccase"/>
    <property type="match status" value="1"/>
</dbReference>
<keyword evidence="5 13" id="KW-0052">Apoplast</keyword>
<dbReference type="EC" id="1.10.3.2" evidence="4 13"/>
<dbReference type="Proteomes" id="UP000238479">
    <property type="component" value="Chromosome 6"/>
</dbReference>
<evidence type="ECO:0000256" key="9">
    <source>
        <dbReference type="ARBA" id="ARBA00023002"/>
    </source>
</evidence>
<dbReference type="InterPro" id="IPR033138">
    <property type="entry name" value="Cu_oxidase_CS"/>
</dbReference>
<sequence>MSLGLLWFLFSQGCLLLCIRAQTVEIRFVVEEVNITRMCLEQPLLTVNGMFPGPNITVTRNDTVYVNVLNNGPYPITIHWHGVKQHRNPWSDGPEYITQNPIPANGGSFKYTLVFSDEEGTLWWHAHSDWSRASVHGAIIVLPFPDKKKKRKYPFEPQPDHTQTIILGSWFNNRTLMEDYRDSVIWGGDVEGATSFAINGYPGQLETPCDNDMYKFVVHSGKNYHLRIINAVMEEEMFFAISGHNFTVVGLDGAYLTPIPTNYITITPGQTMDILLTTNQTPRSYYMGGKAFVDSKFGTPMNSTTRAILQYRNYKGTETPVDLGDLLPADSKNASYAKAFTERVRTSGLTGNDDYPITVPTDSEINKNFTITISVNTLPCPYPSNNCTAPQNYNATWTGMHAASLNNQRFVTQNVNILQAYRCNIEDVYTEDFPDRPEEFDYTGATGNNETVPTVGTKVMTVDYGEAVEIVFQGTNVGNAENHPMHIHGYNFYLVGSDDGNFNYSSRETFNLTSPAEANTFGVPKNGWLAVRFWANNPGVWFLHCHLERHASWGMAGVLIVKNTTTDVKQSLLDPPAGYPPCP</sequence>
<evidence type="ECO:0000313" key="18">
    <source>
        <dbReference type="Proteomes" id="UP000238479"/>
    </source>
</evidence>
<protein>
    <recommendedName>
        <fullName evidence="4 13">Laccase</fullName>
        <ecNumber evidence="4 13">1.10.3.2</ecNumber>
    </recommendedName>
    <alternativeName>
        <fullName evidence="13">Benzenediol:oxygen oxidoreductase</fullName>
    </alternativeName>
    <alternativeName>
        <fullName evidence="13">Diphenol oxidase</fullName>
    </alternativeName>
    <alternativeName>
        <fullName evidence="13">Urishiol oxidase</fullName>
    </alternativeName>
</protein>
<proteinExistence type="inferred from homology"/>
<feature type="domain" description="Plastocyanin-like" evidence="15">
    <location>
        <begin position="434"/>
        <end position="563"/>
    </location>
</feature>
<keyword evidence="7 13" id="KW-0479">Metal-binding</keyword>
<evidence type="ECO:0000256" key="1">
    <source>
        <dbReference type="ARBA" id="ARBA00000349"/>
    </source>
</evidence>
<dbReference type="Gene3D" id="2.60.40.420">
    <property type="entry name" value="Cupredoxins - blue copper proteins"/>
    <property type="match status" value="3"/>
</dbReference>
<keyword evidence="6 13" id="KW-0964">Secreted</keyword>
<name>A0A2P6PVC1_ROSCH</name>
<dbReference type="InterPro" id="IPR017761">
    <property type="entry name" value="Laccase"/>
</dbReference>
<dbReference type="Pfam" id="PF07732">
    <property type="entry name" value="Cu-oxidase_3"/>
    <property type="match status" value="1"/>
</dbReference>
<organism evidence="17 18">
    <name type="scientific">Rosa chinensis</name>
    <name type="common">China rose</name>
    <dbReference type="NCBI Taxonomy" id="74649"/>
    <lineage>
        <taxon>Eukaryota</taxon>
        <taxon>Viridiplantae</taxon>
        <taxon>Streptophyta</taxon>
        <taxon>Embryophyta</taxon>
        <taxon>Tracheophyta</taxon>
        <taxon>Spermatophyta</taxon>
        <taxon>Magnoliopsida</taxon>
        <taxon>eudicotyledons</taxon>
        <taxon>Gunneridae</taxon>
        <taxon>Pentapetalae</taxon>
        <taxon>rosids</taxon>
        <taxon>fabids</taxon>
        <taxon>Rosales</taxon>
        <taxon>Rosaceae</taxon>
        <taxon>Rosoideae</taxon>
        <taxon>Rosoideae incertae sedis</taxon>
        <taxon>Rosa</taxon>
    </lineage>
</organism>
<keyword evidence="18" id="KW-1185">Reference proteome</keyword>
<dbReference type="AlphaFoldDB" id="A0A2P6PVC1"/>
<keyword evidence="13" id="KW-0732">Signal</keyword>
<dbReference type="InterPro" id="IPR002355">
    <property type="entry name" value="Cu_oxidase_Cu_BS"/>
</dbReference>
<dbReference type="Pfam" id="PF00394">
    <property type="entry name" value="Cu-oxidase"/>
    <property type="match status" value="1"/>
</dbReference>
<dbReference type="OMA" id="EMFFAIS"/>
<feature type="domain" description="Plastocyanin-like" evidence="14">
    <location>
        <begin position="163"/>
        <end position="313"/>
    </location>
</feature>
<comment type="catalytic activity">
    <reaction evidence="1 13">
        <text>4 hydroquinone + O2 = 4 benzosemiquinone + 2 H2O</text>
        <dbReference type="Rhea" id="RHEA:11276"/>
        <dbReference type="ChEBI" id="CHEBI:15377"/>
        <dbReference type="ChEBI" id="CHEBI:15379"/>
        <dbReference type="ChEBI" id="CHEBI:17594"/>
        <dbReference type="ChEBI" id="CHEBI:17977"/>
        <dbReference type="EC" id="1.10.3.2"/>
    </reaction>
</comment>
<dbReference type="InterPro" id="IPR011707">
    <property type="entry name" value="Cu-oxidase-like_N"/>
</dbReference>
<feature type="domain" description="Plastocyanin-like" evidence="16">
    <location>
        <begin position="30"/>
        <end position="142"/>
    </location>
</feature>
<comment type="similarity">
    <text evidence="3 13">Belongs to the multicopper oxidase family.</text>
</comment>
<keyword evidence="12 13" id="KW-0439">Lignin degradation</keyword>
<dbReference type="GO" id="GO:0005507">
    <property type="term" value="F:copper ion binding"/>
    <property type="evidence" value="ECO:0007669"/>
    <property type="project" value="InterPro"/>
</dbReference>
<evidence type="ECO:0000259" key="15">
    <source>
        <dbReference type="Pfam" id="PF07731"/>
    </source>
</evidence>
<evidence type="ECO:0000256" key="5">
    <source>
        <dbReference type="ARBA" id="ARBA00022523"/>
    </source>
</evidence>
<keyword evidence="9 13" id="KW-0560">Oxidoreductase</keyword>
<dbReference type="PROSITE" id="PS00080">
    <property type="entry name" value="MULTICOPPER_OXIDASE2"/>
    <property type="match status" value="1"/>
</dbReference>
<comment type="cofactor">
    <cofactor evidence="13">
        <name>Cu cation</name>
        <dbReference type="ChEBI" id="CHEBI:23378"/>
    </cofactor>
    <text evidence="13">Binds 4 Cu cations per monomer.</text>
</comment>
<comment type="caution">
    <text evidence="17">The sequence shown here is derived from an EMBL/GenBank/DDBJ whole genome shotgun (WGS) entry which is preliminary data.</text>
</comment>
<evidence type="ECO:0000259" key="16">
    <source>
        <dbReference type="Pfam" id="PF07732"/>
    </source>
</evidence>
<dbReference type="GO" id="GO:0048046">
    <property type="term" value="C:apoplast"/>
    <property type="evidence" value="ECO:0007669"/>
    <property type="project" value="UniProtKB-SubCell"/>
</dbReference>
<dbReference type="Gramene" id="PRQ25870">
    <property type="protein sequence ID" value="PRQ25870"/>
    <property type="gene ID" value="RchiOBHm_Chr6g0288321"/>
</dbReference>
<evidence type="ECO:0000256" key="6">
    <source>
        <dbReference type="ARBA" id="ARBA00022525"/>
    </source>
</evidence>
<keyword evidence="11" id="KW-0325">Glycoprotein</keyword>
<evidence type="ECO:0000256" key="8">
    <source>
        <dbReference type="ARBA" id="ARBA00022737"/>
    </source>
</evidence>
<evidence type="ECO:0000256" key="2">
    <source>
        <dbReference type="ARBA" id="ARBA00004271"/>
    </source>
</evidence>
<comment type="function">
    <text evidence="13">Lignin degradation and detoxification of lignin-derived products.</text>
</comment>
<evidence type="ECO:0000256" key="10">
    <source>
        <dbReference type="ARBA" id="ARBA00023008"/>
    </source>
</evidence>
<evidence type="ECO:0000256" key="7">
    <source>
        <dbReference type="ARBA" id="ARBA00022723"/>
    </source>
</evidence>
<evidence type="ECO:0000256" key="13">
    <source>
        <dbReference type="RuleBase" id="RU361119"/>
    </source>
</evidence>
<comment type="subcellular location">
    <subcellularLocation>
        <location evidence="2 13">Secreted</location>
        <location evidence="2 13">Extracellular space</location>
        <location evidence="2 13">Apoplast</location>
    </subcellularLocation>
</comment>
<evidence type="ECO:0000259" key="14">
    <source>
        <dbReference type="Pfam" id="PF00394"/>
    </source>
</evidence>
<dbReference type="InterPro" id="IPR008972">
    <property type="entry name" value="Cupredoxin"/>
</dbReference>
<keyword evidence="10 13" id="KW-0186">Copper</keyword>
<keyword evidence="8 13" id="KW-0677">Repeat</keyword>
<dbReference type="InterPro" id="IPR011706">
    <property type="entry name" value="Cu-oxidase_C"/>
</dbReference>
<dbReference type="InterPro" id="IPR001117">
    <property type="entry name" value="Cu-oxidase_2nd"/>
</dbReference>
<dbReference type="PROSITE" id="PS00079">
    <property type="entry name" value="MULTICOPPER_OXIDASE1"/>
    <property type="match status" value="1"/>
</dbReference>
<evidence type="ECO:0000256" key="4">
    <source>
        <dbReference type="ARBA" id="ARBA00012297"/>
    </source>
</evidence>
<dbReference type="InterPro" id="IPR034285">
    <property type="entry name" value="CuRO_2_LCC"/>
</dbReference>
<dbReference type="SUPFAM" id="SSF49503">
    <property type="entry name" value="Cupredoxins"/>
    <property type="match status" value="3"/>
</dbReference>
<dbReference type="PANTHER" id="PTHR11709">
    <property type="entry name" value="MULTI-COPPER OXIDASE"/>
    <property type="match status" value="1"/>
</dbReference>
<dbReference type="CDD" id="cd13875">
    <property type="entry name" value="CuRO_2_LCC_plant"/>
    <property type="match status" value="1"/>
</dbReference>
<dbReference type="GO" id="GO:0052716">
    <property type="term" value="F:hydroquinone:oxygen oxidoreductase activity"/>
    <property type="evidence" value="ECO:0007669"/>
    <property type="project" value="UniProtKB-EC"/>
</dbReference>